<proteinExistence type="predicted"/>
<dbReference type="AlphaFoldDB" id="A0A9X1IMI0"/>
<gene>
    <name evidence="2" type="ORF">LG368_02585</name>
</gene>
<evidence type="ECO:0000259" key="1">
    <source>
        <dbReference type="Pfam" id="PF13682"/>
    </source>
</evidence>
<dbReference type="EMBL" id="JAJATW010000002">
    <property type="protein sequence ID" value="MCB5160786.1"/>
    <property type="molecule type" value="Genomic_DNA"/>
</dbReference>
<dbReference type="Gene3D" id="1.20.120.30">
    <property type="entry name" value="Aspartate receptor, ligand-binding domain"/>
    <property type="match status" value="1"/>
</dbReference>
<sequence>MQNGYIGLECYGEGPEAEATQVDHFNCRLGKWYYEGMGRDAFEHTSGYRELESYHARVHTRIQSAMTLVKGGWMNDDVVLDELVEHVRDAEDASKGVMSCITNMVTDKHSL</sequence>
<evidence type="ECO:0000313" key="3">
    <source>
        <dbReference type="Proteomes" id="UP001139095"/>
    </source>
</evidence>
<accession>A0A9X1IMI0</accession>
<evidence type="ECO:0000313" key="2">
    <source>
        <dbReference type="EMBL" id="MCB5160786.1"/>
    </source>
</evidence>
<name>A0A9X1IMI0_9GAMM</name>
<protein>
    <submittedName>
        <fullName evidence="2">CZB domain-containing protein</fullName>
    </submittedName>
</protein>
<keyword evidence="3" id="KW-1185">Reference proteome</keyword>
<comment type="caution">
    <text evidence="2">The sequence shown here is derived from an EMBL/GenBank/DDBJ whole genome shotgun (WGS) entry which is preliminary data.</text>
</comment>
<feature type="domain" description="Chemoreceptor zinc-binding" evidence="1">
    <location>
        <begin position="23"/>
        <end position="65"/>
    </location>
</feature>
<dbReference type="Proteomes" id="UP001139095">
    <property type="component" value="Unassembled WGS sequence"/>
</dbReference>
<dbReference type="Pfam" id="PF13682">
    <property type="entry name" value="CZB"/>
    <property type="match status" value="1"/>
</dbReference>
<organism evidence="2 3">
    <name type="scientific">Marinomonas algarum</name>
    <dbReference type="NCBI Taxonomy" id="2883105"/>
    <lineage>
        <taxon>Bacteria</taxon>
        <taxon>Pseudomonadati</taxon>
        <taxon>Pseudomonadota</taxon>
        <taxon>Gammaproteobacteria</taxon>
        <taxon>Oceanospirillales</taxon>
        <taxon>Oceanospirillaceae</taxon>
        <taxon>Marinomonas</taxon>
    </lineage>
</organism>
<reference evidence="2" key="1">
    <citation type="submission" date="2021-10" db="EMBL/GenBank/DDBJ databases">
        <title>Marinomonas pontica sp. nov., isolated from the Black Sea.</title>
        <authorList>
            <person name="Zhao L.-H."/>
            <person name="Xue J.-H."/>
        </authorList>
    </citation>
    <scope>NUCLEOTIDE SEQUENCE</scope>
    <source>
        <strain evidence="2">E8</strain>
    </source>
</reference>
<dbReference type="InterPro" id="IPR025991">
    <property type="entry name" value="Chemoreceptor_zinc-bind_dom"/>
</dbReference>